<keyword evidence="6 9" id="KW-0413">Isomerase</keyword>
<dbReference type="AlphaFoldDB" id="A0A4R1JAQ7"/>
<dbReference type="PROSITE" id="PS01129">
    <property type="entry name" value="PSI_RLU"/>
    <property type="match status" value="1"/>
</dbReference>
<name>A0A4R1JAQ7_9GAMM</name>
<dbReference type="InterPro" id="IPR036986">
    <property type="entry name" value="S4_RNA-bd_sf"/>
</dbReference>
<feature type="active site" evidence="7">
    <location>
        <position position="166"/>
    </location>
</feature>
<dbReference type="GO" id="GO:0000455">
    <property type="term" value="P:enzyme-directed rRNA pseudouridine synthesis"/>
    <property type="evidence" value="ECO:0007669"/>
    <property type="project" value="UniProtKB-ARBA"/>
</dbReference>
<dbReference type="PANTHER" id="PTHR21600">
    <property type="entry name" value="MITOCHONDRIAL RNA PSEUDOURIDINE SYNTHASE"/>
    <property type="match status" value="1"/>
</dbReference>
<comment type="catalytic activity">
    <reaction evidence="9">
        <text>a uridine in RNA = a pseudouridine in RNA</text>
        <dbReference type="Rhea" id="RHEA:48348"/>
        <dbReference type="Rhea" id="RHEA-COMP:12068"/>
        <dbReference type="Rhea" id="RHEA-COMP:12069"/>
        <dbReference type="ChEBI" id="CHEBI:65314"/>
        <dbReference type="ChEBI" id="CHEBI:65315"/>
    </reaction>
</comment>
<comment type="similarity">
    <text evidence="3 9">Belongs to the pseudouridine synthase RluA family.</text>
</comment>
<dbReference type="Proteomes" id="UP000295565">
    <property type="component" value="Unassembled WGS sequence"/>
</dbReference>
<dbReference type="GO" id="GO:0160141">
    <property type="term" value="F:23S rRNA pseudouridine(955/2504/2580) synthase activity"/>
    <property type="evidence" value="ECO:0007669"/>
    <property type="project" value="UniProtKB-EC"/>
</dbReference>
<evidence type="ECO:0000313" key="12">
    <source>
        <dbReference type="Proteomes" id="UP000295565"/>
    </source>
</evidence>
<comment type="catalytic activity">
    <reaction evidence="1">
        <text>uridine(955/2504/2580) in 23S rRNA = pseudouridine(955/2504/2580) in 23S rRNA</text>
        <dbReference type="Rhea" id="RHEA:42528"/>
        <dbReference type="Rhea" id="RHEA-COMP:10099"/>
        <dbReference type="Rhea" id="RHEA-COMP:10100"/>
        <dbReference type="ChEBI" id="CHEBI:65314"/>
        <dbReference type="ChEBI" id="CHEBI:65315"/>
        <dbReference type="EC" id="5.4.99.24"/>
    </reaction>
</comment>
<dbReference type="Gene3D" id="3.30.2350.10">
    <property type="entry name" value="Pseudouridine synthase"/>
    <property type="match status" value="1"/>
</dbReference>
<dbReference type="SMART" id="SM00363">
    <property type="entry name" value="S4"/>
    <property type="match status" value="1"/>
</dbReference>
<dbReference type="Pfam" id="PF01479">
    <property type="entry name" value="S4"/>
    <property type="match status" value="1"/>
</dbReference>
<dbReference type="InterPro" id="IPR020103">
    <property type="entry name" value="PsdUridine_synth_cat_dom_sf"/>
</dbReference>
<evidence type="ECO:0000256" key="3">
    <source>
        <dbReference type="ARBA" id="ARBA00010876"/>
    </source>
</evidence>
<comment type="caution">
    <text evidence="11">The sequence shown here is derived from an EMBL/GenBank/DDBJ whole genome shotgun (WGS) entry which is preliminary data.</text>
</comment>
<dbReference type="InterPro" id="IPR006145">
    <property type="entry name" value="PsdUridine_synth_RsuA/RluA"/>
</dbReference>
<dbReference type="CDD" id="cd00165">
    <property type="entry name" value="S4"/>
    <property type="match status" value="1"/>
</dbReference>
<dbReference type="InterPro" id="IPR050188">
    <property type="entry name" value="RluA_PseudoU_synthase"/>
</dbReference>
<keyword evidence="5 8" id="KW-0694">RNA-binding</keyword>
<evidence type="ECO:0000256" key="2">
    <source>
        <dbReference type="ARBA" id="ARBA00002876"/>
    </source>
</evidence>
<keyword evidence="12" id="KW-1185">Reference proteome</keyword>
<dbReference type="EMBL" id="SMGD01000014">
    <property type="protein sequence ID" value="TCK47630.1"/>
    <property type="molecule type" value="Genomic_DNA"/>
</dbReference>
<dbReference type="CDD" id="cd02869">
    <property type="entry name" value="PseudoU_synth_RluA_like"/>
    <property type="match status" value="1"/>
</dbReference>
<protein>
    <recommendedName>
        <fullName evidence="9">Pseudouridine synthase</fullName>
        <ecNumber evidence="9">5.4.99.-</ecNumber>
    </recommendedName>
</protein>
<comment type="function">
    <text evidence="2">Responsible for synthesis of pseudouridine from uracil at positions 955, 2504 and 2580 in 23S ribosomal RNA.</text>
</comment>
<dbReference type="InterPro" id="IPR002942">
    <property type="entry name" value="S4_RNA-bd"/>
</dbReference>
<evidence type="ECO:0000259" key="10">
    <source>
        <dbReference type="SMART" id="SM00363"/>
    </source>
</evidence>
<dbReference type="PROSITE" id="PS50889">
    <property type="entry name" value="S4"/>
    <property type="match status" value="1"/>
</dbReference>
<gene>
    <name evidence="11" type="ORF">EV690_2667</name>
</gene>
<keyword evidence="4" id="KW-0698">rRNA processing</keyword>
<dbReference type="FunFam" id="3.10.290.10:FF:000010">
    <property type="entry name" value="Pseudouridine synthase"/>
    <property type="match status" value="1"/>
</dbReference>
<dbReference type="SUPFAM" id="SSF55120">
    <property type="entry name" value="Pseudouridine synthase"/>
    <property type="match status" value="1"/>
</dbReference>
<dbReference type="NCBIfam" id="TIGR00005">
    <property type="entry name" value="rluA_subfam"/>
    <property type="match status" value="1"/>
</dbReference>
<sequence length="343" mass="38879">MLNIAKLHFYSNQFHLCGNICYMNDQNNKVRVVRVSDDEAGQRIDNFLKRQLKGVPKSLIYRILRKGEVRVNKKRIKPDYKLVSHDDVRIPPVRTTQQDKPIANANLNKVSHLNDCVLFEDDCLLILNKPSGFAVHGGSGLNFGVIEGLRALRPDARFLELIHRLDRDTSGVLMIAKKRSALRELHRQLREKIVHKHYLALVHGCWPRALKKVNAPLAKNALSSGERIVQVNEVDGKPSLTRFQLERKLGDMTLIQASPVTGRTHQIRVHCQNAGYSIAGDTKYSTHEQQSTAKAFGLGRLFLHAWKIEFIHPKSGETIKLMAPLDVSLQKVVDHLASEVDCY</sequence>
<dbReference type="InterPro" id="IPR006225">
    <property type="entry name" value="PsdUridine_synth_RluC/D"/>
</dbReference>
<evidence type="ECO:0000256" key="8">
    <source>
        <dbReference type="PROSITE-ProRule" id="PRU00182"/>
    </source>
</evidence>
<accession>A0A4R1JAQ7</accession>
<dbReference type="Pfam" id="PF00849">
    <property type="entry name" value="PseudoU_synth_2"/>
    <property type="match status" value="1"/>
</dbReference>
<evidence type="ECO:0000256" key="4">
    <source>
        <dbReference type="ARBA" id="ARBA00022552"/>
    </source>
</evidence>
<evidence type="ECO:0000256" key="1">
    <source>
        <dbReference type="ARBA" id="ARBA00000381"/>
    </source>
</evidence>
<dbReference type="PANTHER" id="PTHR21600:SF92">
    <property type="entry name" value="RIBOSOMAL LARGE SUBUNIT PSEUDOURIDINE SYNTHASE C"/>
    <property type="match status" value="1"/>
</dbReference>
<dbReference type="GO" id="GO:0003723">
    <property type="term" value="F:RNA binding"/>
    <property type="evidence" value="ECO:0007669"/>
    <property type="project" value="UniProtKB-KW"/>
</dbReference>
<evidence type="ECO:0000256" key="5">
    <source>
        <dbReference type="ARBA" id="ARBA00022884"/>
    </source>
</evidence>
<proteinExistence type="inferred from homology"/>
<dbReference type="Gene3D" id="3.10.290.10">
    <property type="entry name" value="RNA-binding S4 domain"/>
    <property type="match status" value="1"/>
</dbReference>
<dbReference type="EC" id="5.4.99.-" evidence="9"/>
<dbReference type="InterPro" id="IPR006224">
    <property type="entry name" value="PsdUridine_synth_RluA-like_CS"/>
</dbReference>
<dbReference type="SUPFAM" id="SSF55174">
    <property type="entry name" value="Alpha-L RNA-binding motif"/>
    <property type="match status" value="1"/>
</dbReference>
<feature type="domain" description="RNA-binding S4" evidence="10">
    <location>
        <begin position="42"/>
        <end position="101"/>
    </location>
</feature>
<evidence type="ECO:0000313" key="11">
    <source>
        <dbReference type="EMBL" id="TCK47630.1"/>
    </source>
</evidence>
<dbReference type="NCBIfam" id="NF008249">
    <property type="entry name" value="PRK11025.1"/>
    <property type="match status" value="1"/>
</dbReference>
<evidence type="ECO:0000256" key="7">
    <source>
        <dbReference type="PIRSR" id="PIRSR606225-1"/>
    </source>
</evidence>
<evidence type="ECO:0000256" key="9">
    <source>
        <dbReference type="RuleBase" id="RU362028"/>
    </source>
</evidence>
<reference evidence="11 12" key="1">
    <citation type="submission" date="2019-03" db="EMBL/GenBank/DDBJ databases">
        <title>Genomic Encyclopedia of Type Strains, Phase IV (KMG-IV): sequencing the most valuable type-strain genomes for metagenomic binning, comparative biology and taxonomic classification.</title>
        <authorList>
            <person name="Goeker M."/>
        </authorList>
    </citation>
    <scope>NUCLEOTIDE SEQUENCE [LARGE SCALE GENOMIC DNA]</scope>
    <source>
        <strain evidence="11 12">DSM 18577</strain>
    </source>
</reference>
<evidence type="ECO:0000256" key="6">
    <source>
        <dbReference type="ARBA" id="ARBA00023235"/>
    </source>
</evidence>
<organism evidence="11 12">
    <name type="scientific">Celerinatantimonas diazotrophica</name>
    <dbReference type="NCBI Taxonomy" id="412034"/>
    <lineage>
        <taxon>Bacteria</taxon>
        <taxon>Pseudomonadati</taxon>
        <taxon>Pseudomonadota</taxon>
        <taxon>Gammaproteobacteria</taxon>
        <taxon>Celerinatantimonadaceae</taxon>
        <taxon>Celerinatantimonas</taxon>
    </lineage>
</organism>